<dbReference type="InterPro" id="IPR029034">
    <property type="entry name" value="Cystine-knot_cytokine"/>
</dbReference>
<feature type="domain" description="Spaetzle" evidence="5">
    <location>
        <begin position="160"/>
        <end position="255"/>
    </location>
</feature>
<dbReference type="GO" id="GO:0045087">
    <property type="term" value="P:innate immune response"/>
    <property type="evidence" value="ECO:0007669"/>
    <property type="project" value="TreeGrafter"/>
</dbReference>
<dbReference type="Pfam" id="PF16077">
    <property type="entry name" value="Spaetzle"/>
    <property type="match status" value="1"/>
</dbReference>
<evidence type="ECO:0000256" key="3">
    <source>
        <dbReference type="ARBA" id="ARBA00023180"/>
    </source>
</evidence>
<dbReference type="GO" id="GO:0005121">
    <property type="term" value="F:Toll binding"/>
    <property type="evidence" value="ECO:0007669"/>
    <property type="project" value="TreeGrafter"/>
</dbReference>
<keyword evidence="1 4" id="KW-0732">Signal</keyword>
<feature type="signal peptide" evidence="4">
    <location>
        <begin position="1"/>
        <end position="19"/>
    </location>
</feature>
<dbReference type="GO" id="GO:0005615">
    <property type="term" value="C:extracellular space"/>
    <property type="evidence" value="ECO:0007669"/>
    <property type="project" value="UniProtKB-ARBA"/>
</dbReference>
<dbReference type="AlphaFoldDB" id="A0A2K8JMX7"/>
<dbReference type="GO" id="GO:0021556">
    <property type="term" value="P:central nervous system formation"/>
    <property type="evidence" value="ECO:0007669"/>
    <property type="project" value="TreeGrafter"/>
</dbReference>
<keyword evidence="3" id="KW-0325">Glycoprotein</keyword>
<proteinExistence type="evidence at transcript level"/>
<evidence type="ECO:0000256" key="4">
    <source>
        <dbReference type="SAM" id="SignalP"/>
    </source>
</evidence>
<dbReference type="SUPFAM" id="SSF57501">
    <property type="entry name" value="Cystine-knot cytokines"/>
    <property type="match status" value="1"/>
</dbReference>
<evidence type="ECO:0000256" key="2">
    <source>
        <dbReference type="ARBA" id="ARBA00023157"/>
    </source>
</evidence>
<keyword evidence="2" id="KW-1015">Disulfide bond</keyword>
<dbReference type="EMBL" id="KY031293">
    <property type="protein sequence ID" value="ATU83044.1"/>
    <property type="molecule type" value="mRNA"/>
</dbReference>
<dbReference type="PANTHER" id="PTHR23199:SF12">
    <property type="entry name" value="NEUROTROPHIN 1-RELATED"/>
    <property type="match status" value="1"/>
</dbReference>
<evidence type="ECO:0000256" key="1">
    <source>
        <dbReference type="ARBA" id="ARBA00022729"/>
    </source>
</evidence>
<feature type="chain" id="PRO_5014596801" description="Spaetzle domain-containing protein" evidence="4">
    <location>
        <begin position="20"/>
        <end position="281"/>
    </location>
</feature>
<dbReference type="InterPro" id="IPR032104">
    <property type="entry name" value="Spaetzle"/>
</dbReference>
<dbReference type="Gene3D" id="2.10.90.10">
    <property type="entry name" value="Cystine-knot cytokines"/>
    <property type="match status" value="1"/>
</dbReference>
<protein>
    <recommendedName>
        <fullName evidence="5">Spaetzle domain-containing protein</fullName>
    </recommendedName>
</protein>
<name>A0A2K8JMX7_PRIPG</name>
<sequence>MGYFSQILGLLVLVCSVNLLPTQETGIKISSSYTMKSRQGRRSEIDARSPIKFPNSILQFNSGHSVRPPTGTWSGTRKCNQSSAKGSEITFPDRFIPPFGNTAPECAKGSTFCETVPHYPSTYLENALQDAGTQFRIMFGDDLLGDSSISHRIDIKDELTLCPSLENVVYPQIAKNKENEWLFIVNQGQYRQGVRVETCKSPDNSESCAFTEGFPLGYKTSCRQKYIYRRLIALNADGKTITDTFQLPSCCACIVTNEGLGLESRSKNAPIKAESNTTKSV</sequence>
<dbReference type="GO" id="GO:0008083">
    <property type="term" value="F:growth factor activity"/>
    <property type="evidence" value="ECO:0007669"/>
    <property type="project" value="TreeGrafter"/>
</dbReference>
<evidence type="ECO:0000259" key="5">
    <source>
        <dbReference type="Pfam" id="PF16077"/>
    </source>
</evidence>
<organism evidence="6">
    <name type="scientific">Pristhesancus plagipennis</name>
    <name type="common">Common assassin bug</name>
    <dbReference type="NCBI Taxonomy" id="1955184"/>
    <lineage>
        <taxon>Eukaryota</taxon>
        <taxon>Metazoa</taxon>
        <taxon>Ecdysozoa</taxon>
        <taxon>Arthropoda</taxon>
        <taxon>Hexapoda</taxon>
        <taxon>Insecta</taxon>
        <taxon>Pterygota</taxon>
        <taxon>Neoptera</taxon>
        <taxon>Paraneoptera</taxon>
        <taxon>Hemiptera</taxon>
        <taxon>Heteroptera</taxon>
        <taxon>Panheteroptera</taxon>
        <taxon>Cimicomorpha</taxon>
        <taxon>Reduviidae</taxon>
        <taxon>Harpactorinae</taxon>
        <taxon>Harpactorini</taxon>
        <taxon>Pristhesancus</taxon>
    </lineage>
</organism>
<dbReference type="FunFam" id="2.10.90.10:FF:000056">
    <property type="entry name" value="Protein spaetzle"/>
    <property type="match status" value="1"/>
</dbReference>
<evidence type="ECO:0000313" key="6">
    <source>
        <dbReference type="EMBL" id="ATU83044.1"/>
    </source>
</evidence>
<accession>A0A2K8JMX7</accession>
<dbReference type="InterPro" id="IPR052444">
    <property type="entry name" value="Spz/Toll_ligand-like"/>
</dbReference>
<dbReference type="PANTHER" id="PTHR23199">
    <property type="entry name" value="NEUROTROPHIN 1-RELATED"/>
    <property type="match status" value="1"/>
</dbReference>
<reference evidence="6" key="1">
    <citation type="submission" date="2016-10" db="EMBL/GenBank/DDBJ databases">
        <title>The assassin bug Pristhesancus plagipennis produces two different types of venom.</title>
        <authorList>
            <person name="Walker A.A."/>
            <person name="Herzig V."/>
            <person name="Jin J."/>
            <person name="Fry B.G."/>
            <person name="King G.F."/>
        </authorList>
    </citation>
    <scope>NUCLEOTIDE SEQUENCE</scope>
    <source>
        <tissue evidence="6">Venom/labial glands</tissue>
    </source>
</reference>